<evidence type="ECO:0000313" key="9">
    <source>
        <dbReference type="Proteomes" id="UP000542674"/>
    </source>
</evidence>
<keyword evidence="6" id="KW-0472">Membrane</keyword>
<reference evidence="8 9" key="1">
    <citation type="submission" date="2020-08" db="EMBL/GenBank/DDBJ databases">
        <title>Sequencing the genomes of 1000 actinobacteria strains.</title>
        <authorList>
            <person name="Klenk H.-P."/>
        </authorList>
    </citation>
    <scope>NUCLEOTIDE SEQUENCE [LARGE SCALE GENOMIC DNA]</scope>
    <source>
        <strain evidence="8 9">DSM 45084</strain>
    </source>
</reference>
<feature type="compositionally biased region" description="Polar residues" evidence="5">
    <location>
        <begin position="138"/>
        <end position="150"/>
    </location>
</feature>
<feature type="compositionally biased region" description="Basic and acidic residues" evidence="5">
    <location>
        <begin position="461"/>
        <end position="486"/>
    </location>
</feature>
<keyword evidence="6" id="KW-1133">Transmembrane helix</keyword>
<comment type="cofactor">
    <cofactor evidence="1">
        <name>a divalent metal cation</name>
        <dbReference type="ChEBI" id="CHEBI:60240"/>
    </cofactor>
</comment>
<dbReference type="AlphaFoldDB" id="A0A7W7T089"/>
<dbReference type="GO" id="GO:0046872">
    <property type="term" value="F:metal ion binding"/>
    <property type="evidence" value="ECO:0007669"/>
    <property type="project" value="UniProtKB-KW"/>
</dbReference>
<dbReference type="GO" id="GO:0009245">
    <property type="term" value="P:lipid A biosynthetic process"/>
    <property type="evidence" value="ECO:0007669"/>
    <property type="project" value="TreeGrafter"/>
</dbReference>
<dbReference type="GO" id="GO:0016020">
    <property type="term" value="C:membrane"/>
    <property type="evidence" value="ECO:0007669"/>
    <property type="project" value="GOC"/>
</dbReference>
<keyword evidence="2" id="KW-0479">Metal-binding</keyword>
<organism evidence="8 9">
    <name type="scientific">Saccharothrix violaceirubra</name>
    <dbReference type="NCBI Taxonomy" id="413306"/>
    <lineage>
        <taxon>Bacteria</taxon>
        <taxon>Bacillati</taxon>
        <taxon>Actinomycetota</taxon>
        <taxon>Actinomycetes</taxon>
        <taxon>Pseudonocardiales</taxon>
        <taxon>Pseudonocardiaceae</taxon>
        <taxon>Saccharothrix</taxon>
    </lineage>
</organism>
<accession>A0A7W7T089</accession>
<feature type="compositionally biased region" description="Basic and acidic residues" evidence="5">
    <location>
        <begin position="256"/>
        <end position="313"/>
    </location>
</feature>
<keyword evidence="3 8" id="KW-0378">Hydrolase</keyword>
<evidence type="ECO:0000256" key="2">
    <source>
        <dbReference type="ARBA" id="ARBA00022723"/>
    </source>
</evidence>
<evidence type="ECO:0000256" key="5">
    <source>
        <dbReference type="SAM" id="MobiDB-lite"/>
    </source>
</evidence>
<feature type="compositionally biased region" description="Polar residues" evidence="5">
    <location>
        <begin position="110"/>
        <end position="124"/>
    </location>
</feature>
<evidence type="ECO:0000256" key="3">
    <source>
        <dbReference type="ARBA" id="ARBA00022801"/>
    </source>
</evidence>
<protein>
    <submittedName>
        <fullName evidence="8">Putative MPP superfamily phosphohydrolase</fullName>
    </submittedName>
</protein>
<dbReference type="GO" id="GO:0008758">
    <property type="term" value="F:UDP-2,3-diacylglucosamine hydrolase activity"/>
    <property type="evidence" value="ECO:0007669"/>
    <property type="project" value="TreeGrafter"/>
</dbReference>
<dbReference type="EMBL" id="JACHJS010000001">
    <property type="protein sequence ID" value="MBB4964222.1"/>
    <property type="molecule type" value="Genomic_DNA"/>
</dbReference>
<feature type="transmembrane region" description="Helical" evidence="6">
    <location>
        <begin position="35"/>
        <end position="54"/>
    </location>
</feature>
<dbReference type="InterPro" id="IPR029052">
    <property type="entry name" value="Metallo-depent_PP-like"/>
</dbReference>
<dbReference type="Pfam" id="PF00149">
    <property type="entry name" value="Metallophos"/>
    <property type="match status" value="1"/>
</dbReference>
<dbReference type="SUPFAM" id="SSF56300">
    <property type="entry name" value="Metallo-dependent phosphatases"/>
    <property type="match status" value="1"/>
</dbReference>
<dbReference type="Proteomes" id="UP000542674">
    <property type="component" value="Unassembled WGS sequence"/>
</dbReference>
<feature type="compositionally biased region" description="Low complexity" evidence="5">
    <location>
        <begin position="501"/>
        <end position="522"/>
    </location>
</feature>
<dbReference type="Gene3D" id="3.60.21.10">
    <property type="match status" value="1"/>
</dbReference>
<gene>
    <name evidence="8" type="ORF">F4559_001581</name>
</gene>
<sequence length="806" mass="83739">MLFVLLFVVVLGAVHYYIWRRVVRDTTTSVRGRRIGTVAVVLLYALMMAALLSTRAGVGGFLAWPGYLWLAVAFYLALLLGVLEIPRYVLLRRLAARERAGAHEAISRTAPGTQSHGVPDTGTETETRTASDTRPSTDTRPGTGTRTAPLTRSHAGAVTELLTRPQTDTRSDPDADPGNATDSRKAAGTDPRTGAMVDFTAGHPTEAGTTPAGLASADAKAASSTNTRNGPSVRFESHAEPDIDTGPRTAPNADTVPRHEPDRDTGARHEPNRDTGTRHRPDGDTRPPTDQVTDTRPHADLDHDAGPRDDHDNGSPLGREPGTEPTLDAEPRHGAEGGTGSNRSTVGDDEPCTNTDRDTRPRTKAGDDTGPHAGMGSDPGTRTDIPIANDVGTADGTGDDNGSGDGAGHGSGLGGGAGHVNDPCGGTRDGNGLGGGTRDGSGLGGGTRDGSGSGDGTGDTVDSRNEHESGRDDSDAIRDTKDDTARGTETADGNGSGATGTGAADGSDTGTQAGTDADTGAVATPDVGRRLFLARTLAVVGGVAASGVVGYGMTEALGDPVLKRVPVTLDKLDPRLSGYRIAVVSDIHLGPLLGRAHTERIVRLINDMEVDLVAIVGDLVDGTVEELGDDAAPLRDLVSTHGSFFVTGNHEYYSGAQPWLTELERLGVNPLRNERVTVERAGARFELAGVNDLNGRQSGDGPDFGRALDGRDATVPVVLLAHQPVQAREAAKYGVDLQLSGHTHGGQMFPFHLAVGLQQPVRSGLATVDGTQVYTSNGVGFWGPPVRVGAPPDITSVELHHNFAGR</sequence>
<comment type="similarity">
    <text evidence="4">Belongs to the metallophosphoesterase superfamily.</text>
</comment>
<name>A0A7W7T089_9PSEU</name>
<feature type="compositionally biased region" description="Low complexity" evidence="5">
    <location>
        <begin position="212"/>
        <end position="224"/>
    </location>
</feature>
<feature type="transmembrane region" description="Helical" evidence="6">
    <location>
        <begin position="66"/>
        <end position="90"/>
    </location>
</feature>
<feature type="compositionally biased region" description="Gly residues" evidence="5">
    <location>
        <begin position="427"/>
        <end position="457"/>
    </location>
</feature>
<evidence type="ECO:0000256" key="1">
    <source>
        <dbReference type="ARBA" id="ARBA00001968"/>
    </source>
</evidence>
<dbReference type="PANTHER" id="PTHR31302">
    <property type="entry name" value="TRANSMEMBRANE PROTEIN WITH METALLOPHOSPHOESTERASE DOMAIN-RELATED"/>
    <property type="match status" value="1"/>
</dbReference>
<dbReference type="InterPro" id="IPR051158">
    <property type="entry name" value="Metallophosphoesterase_sf"/>
</dbReference>
<comment type="caution">
    <text evidence="8">The sequence shown here is derived from an EMBL/GenBank/DDBJ whole genome shotgun (WGS) entry which is preliminary data.</text>
</comment>
<evidence type="ECO:0000256" key="4">
    <source>
        <dbReference type="ARBA" id="ARBA00061089"/>
    </source>
</evidence>
<dbReference type="InterPro" id="IPR004843">
    <property type="entry name" value="Calcineurin-like_PHP"/>
</dbReference>
<evidence type="ECO:0000256" key="6">
    <source>
        <dbReference type="SAM" id="Phobius"/>
    </source>
</evidence>
<feature type="compositionally biased region" description="Basic and acidic residues" evidence="5">
    <location>
        <begin position="355"/>
        <end position="370"/>
    </location>
</feature>
<dbReference type="CDD" id="cd07385">
    <property type="entry name" value="MPP_YkuE_C"/>
    <property type="match status" value="1"/>
</dbReference>
<feature type="region of interest" description="Disordered" evidence="5">
    <location>
        <begin position="103"/>
        <end position="522"/>
    </location>
</feature>
<feature type="compositionally biased region" description="Basic and acidic residues" evidence="5">
    <location>
        <begin position="125"/>
        <end position="137"/>
    </location>
</feature>
<dbReference type="FunFam" id="3.60.21.10:FF:000028">
    <property type="entry name" value="Putative metallophosphoesterase"/>
    <property type="match status" value="1"/>
</dbReference>
<keyword evidence="6" id="KW-0812">Transmembrane</keyword>
<evidence type="ECO:0000313" key="8">
    <source>
        <dbReference type="EMBL" id="MBB4964222.1"/>
    </source>
</evidence>
<feature type="domain" description="Calcineurin-like phosphoesterase" evidence="7">
    <location>
        <begin position="580"/>
        <end position="745"/>
    </location>
</feature>
<dbReference type="PANTHER" id="PTHR31302:SF31">
    <property type="entry name" value="PHOSPHODIESTERASE YAEI"/>
    <property type="match status" value="1"/>
</dbReference>
<feature type="transmembrane region" description="Helical" evidence="6">
    <location>
        <begin position="6"/>
        <end position="23"/>
    </location>
</feature>
<keyword evidence="9" id="KW-1185">Reference proteome</keyword>
<evidence type="ECO:0000259" key="7">
    <source>
        <dbReference type="Pfam" id="PF00149"/>
    </source>
</evidence>
<feature type="compositionally biased region" description="Gly residues" evidence="5">
    <location>
        <begin position="399"/>
        <end position="418"/>
    </location>
</feature>
<proteinExistence type="inferred from homology"/>